<dbReference type="SMART" id="SM00295">
    <property type="entry name" value="B41"/>
    <property type="match status" value="1"/>
</dbReference>
<feature type="coiled-coil region" evidence="8">
    <location>
        <begin position="262"/>
        <end position="372"/>
    </location>
</feature>
<protein>
    <recommendedName>
        <fullName evidence="4">Moesin/ezrin/radixin homolog 1</fullName>
    </recommendedName>
</protein>
<accession>A0A914CUX2</accession>
<dbReference type="InterPro" id="IPR014352">
    <property type="entry name" value="FERM/acyl-CoA-bd_prot_sf"/>
</dbReference>
<dbReference type="InterPro" id="IPR000299">
    <property type="entry name" value="FERM_domain"/>
</dbReference>
<dbReference type="PROSITE" id="PS00661">
    <property type="entry name" value="FERM_2"/>
    <property type="match status" value="1"/>
</dbReference>
<feature type="domain" description="FERM" evidence="9">
    <location>
        <begin position="1"/>
        <end position="257"/>
    </location>
</feature>
<dbReference type="Gene3D" id="1.20.80.10">
    <property type="match status" value="1"/>
</dbReference>
<sequence>MDRMAFLRRMKPLRVKVTTMDADLNAISIEISVQSVPKQEDGMLHFLFLVKFYPEIIDQEIIQDITRHLFFLQLKQSILSMDLYCQPEAAVLLASYAVQAIYGDCSDDVELELDKLLPPSVIEQYDMSSEMWASRIRTWWMGNTGMTVEEAEMEYLRVAQDLYMYGIHYYPIFNQKDTDLLLGISAQGIAIYETNNRMSPRTSFSWSEIKHVSFENKLFVIKVADKSKIKFRAQDMSINQSILDLCIGTHNLYLRRRQPDTLEVQQMKIQAKEDRKKREEDHQKLLKEREARIHAETERDRLKKEIAIMNEKMQTMQSVMREADETNKLIDEKARVYEKEALELSKRASEAEAEAEETKMALERKVRETELITHRLMQDRGNREFNQYYSQIQLNDVENPNWYPFSYQIPMQRPTHHVSMLPMNVSNGEGYHINGFLPQPPTTITKEEPPISYPGPNIANYYPTTAQSAIISTAVPTSTLPSLSTTNIMQGIHSGTSLASNVGPAYRSQMALDSTTIPKLASATSVPLTSMSTSLHSSQMFNAEIQTLYAEIEKSRSECFEKNRSLRERLLNFRAELEALKLEDRQTVHDQVYDTNLKSGIDKYSSLRKSGAGTAKSRIQIVDGL</sequence>
<evidence type="ECO:0000313" key="10">
    <source>
        <dbReference type="Proteomes" id="UP000887540"/>
    </source>
</evidence>
<dbReference type="AlphaFoldDB" id="A0A914CUX2"/>
<dbReference type="GO" id="GO:0003779">
    <property type="term" value="F:actin binding"/>
    <property type="evidence" value="ECO:0007669"/>
    <property type="project" value="InterPro"/>
</dbReference>
<dbReference type="Pfam" id="PF00769">
    <property type="entry name" value="ERM_C"/>
    <property type="match status" value="1"/>
</dbReference>
<dbReference type="SUPFAM" id="SSF48678">
    <property type="entry name" value="Moesin tail domain"/>
    <property type="match status" value="1"/>
</dbReference>
<dbReference type="SMART" id="SM01196">
    <property type="entry name" value="FERM_C"/>
    <property type="match status" value="1"/>
</dbReference>
<evidence type="ECO:0000256" key="2">
    <source>
        <dbReference type="ARBA" id="ARBA00004202"/>
    </source>
</evidence>
<dbReference type="InterPro" id="IPR019748">
    <property type="entry name" value="FERM_central"/>
</dbReference>
<dbReference type="InterPro" id="IPR011174">
    <property type="entry name" value="ERM"/>
</dbReference>
<name>A0A914CUX2_9BILA</name>
<dbReference type="Gene3D" id="1.20.5.450">
    <property type="match status" value="1"/>
</dbReference>
<evidence type="ECO:0000256" key="4">
    <source>
        <dbReference type="ARBA" id="ARBA00022025"/>
    </source>
</evidence>
<dbReference type="InterPro" id="IPR011993">
    <property type="entry name" value="PH-like_dom_sf"/>
</dbReference>
<dbReference type="Proteomes" id="UP000887540">
    <property type="component" value="Unplaced"/>
</dbReference>
<dbReference type="InterPro" id="IPR019747">
    <property type="entry name" value="FERM_CS"/>
</dbReference>
<keyword evidence="8" id="KW-0175">Coiled coil</keyword>
<keyword evidence="6" id="KW-0472">Membrane</keyword>
<dbReference type="Pfam" id="PF00373">
    <property type="entry name" value="FERM_M"/>
    <property type="match status" value="1"/>
</dbReference>
<dbReference type="PRINTS" id="PR00935">
    <property type="entry name" value="BAND41"/>
</dbReference>
<dbReference type="Gene3D" id="2.30.29.30">
    <property type="entry name" value="Pleckstrin-homology domain (PH domain)/Phosphotyrosine-binding domain (PTB)"/>
    <property type="match status" value="1"/>
</dbReference>
<dbReference type="Gene3D" id="6.10.360.10">
    <property type="match status" value="1"/>
</dbReference>
<evidence type="ECO:0000259" key="9">
    <source>
        <dbReference type="PROSITE" id="PS50057"/>
    </source>
</evidence>
<dbReference type="InterPro" id="IPR018980">
    <property type="entry name" value="FERM_PH-like_C"/>
</dbReference>
<evidence type="ECO:0000256" key="3">
    <source>
        <dbReference type="ARBA" id="ARBA00004536"/>
    </source>
</evidence>
<keyword evidence="10" id="KW-1185">Reference proteome</keyword>
<dbReference type="InterPro" id="IPR008954">
    <property type="entry name" value="Moesin_tail_sf"/>
</dbReference>
<dbReference type="PROSITE" id="PS50057">
    <property type="entry name" value="FERM_3"/>
    <property type="match status" value="1"/>
</dbReference>
<evidence type="ECO:0000256" key="1">
    <source>
        <dbReference type="ARBA" id="ARBA00004105"/>
    </source>
</evidence>
<evidence type="ECO:0000256" key="7">
    <source>
        <dbReference type="ARBA" id="ARBA00043944"/>
    </source>
</evidence>
<dbReference type="InterPro" id="IPR035963">
    <property type="entry name" value="FERM_2"/>
</dbReference>
<dbReference type="PANTHER" id="PTHR23281">
    <property type="entry name" value="MERLIN/MOESIN/EZRIN/RADIXIN"/>
    <property type="match status" value="1"/>
</dbReference>
<dbReference type="SUPFAM" id="SSF50729">
    <property type="entry name" value="PH domain-like"/>
    <property type="match status" value="1"/>
</dbReference>
<dbReference type="Pfam" id="PF09380">
    <property type="entry name" value="FERM_C"/>
    <property type="match status" value="1"/>
</dbReference>
<dbReference type="InterPro" id="IPR011259">
    <property type="entry name" value="ERM_C_dom"/>
</dbReference>
<dbReference type="PRINTS" id="PR00661">
    <property type="entry name" value="ERMFAMILY"/>
</dbReference>
<dbReference type="WBParaSite" id="ACRNAN_scaffold14586.g23375.t1">
    <property type="protein sequence ID" value="ACRNAN_scaffold14586.g23375.t1"/>
    <property type="gene ID" value="ACRNAN_scaffold14586.g23375"/>
</dbReference>
<dbReference type="CDD" id="cd14473">
    <property type="entry name" value="FERM_B-lobe"/>
    <property type="match status" value="1"/>
</dbReference>
<evidence type="ECO:0000256" key="8">
    <source>
        <dbReference type="SAM" id="Coils"/>
    </source>
</evidence>
<dbReference type="InterPro" id="IPR000798">
    <property type="entry name" value="Ez/rad/moesin-like"/>
</dbReference>
<evidence type="ECO:0000256" key="6">
    <source>
        <dbReference type="ARBA" id="ARBA00023136"/>
    </source>
</evidence>
<dbReference type="PIRSF" id="PIRSF002305">
    <property type="entry name" value="ERM"/>
    <property type="match status" value="1"/>
</dbReference>
<dbReference type="GO" id="GO:0005886">
    <property type="term" value="C:plasma membrane"/>
    <property type="evidence" value="ECO:0007669"/>
    <property type="project" value="UniProtKB-SubCell"/>
</dbReference>
<proteinExistence type="predicted"/>
<reference evidence="11" key="1">
    <citation type="submission" date="2022-11" db="UniProtKB">
        <authorList>
            <consortium name="WormBaseParasite"/>
        </authorList>
    </citation>
    <scope>IDENTIFICATION</scope>
</reference>
<organism evidence="10 11">
    <name type="scientific">Acrobeloides nanus</name>
    <dbReference type="NCBI Taxonomy" id="290746"/>
    <lineage>
        <taxon>Eukaryota</taxon>
        <taxon>Metazoa</taxon>
        <taxon>Ecdysozoa</taxon>
        <taxon>Nematoda</taxon>
        <taxon>Chromadorea</taxon>
        <taxon>Rhabditida</taxon>
        <taxon>Tylenchina</taxon>
        <taxon>Cephalobomorpha</taxon>
        <taxon>Cephaloboidea</taxon>
        <taxon>Cephalobidae</taxon>
        <taxon>Acrobeloides</taxon>
    </lineage>
</organism>
<keyword evidence="5" id="KW-1003">Cell membrane</keyword>
<comment type="subcellular location">
    <subcellularLocation>
        <location evidence="3">Cell junction</location>
        <location evidence="3">Adherens junction</location>
    </subcellularLocation>
    <subcellularLocation>
        <location evidence="2">Cell membrane</location>
        <topology evidence="2">Peripheral membrane protein</topology>
    </subcellularLocation>
    <subcellularLocation>
        <location evidence="1">Cell projection</location>
        <location evidence="1">Microvillus</location>
    </subcellularLocation>
    <subcellularLocation>
        <location evidence="7">Cell projection</location>
        <location evidence="7">Rhabdomere</location>
    </subcellularLocation>
</comment>
<evidence type="ECO:0000313" key="11">
    <source>
        <dbReference type="WBParaSite" id="ACRNAN_scaffold14586.g23375.t1"/>
    </source>
</evidence>
<dbReference type="GO" id="GO:0005902">
    <property type="term" value="C:microvillus"/>
    <property type="evidence" value="ECO:0007669"/>
    <property type="project" value="UniProtKB-SubCell"/>
</dbReference>
<dbReference type="InterPro" id="IPR019749">
    <property type="entry name" value="Band_41_domain"/>
</dbReference>
<evidence type="ECO:0000256" key="5">
    <source>
        <dbReference type="ARBA" id="ARBA00022475"/>
    </source>
</evidence>
<dbReference type="GO" id="GO:0005912">
    <property type="term" value="C:adherens junction"/>
    <property type="evidence" value="ECO:0007669"/>
    <property type="project" value="UniProtKB-SubCell"/>
</dbReference>
<dbReference type="SUPFAM" id="SSF47031">
    <property type="entry name" value="Second domain of FERM"/>
    <property type="match status" value="1"/>
</dbReference>